<name>A0AAV8YN84_9CUCU</name>
<comment type="similarity">
    <text evidence="1">Belongs to the type-B carboxylesterase/lipase family.</text>
</comment>
<protein>
    <recommendedName>
        <fullName evidence="3">Carboxylesterase type B domain-containing protein</fullName>
    </recommendedName>
</protein>
<gene>
    <name evidence="4" type="ORF">NQ318_015847</name>
</gene>
<dbReference type="PANTHER" id="PTHR43903">
    <property type="entry name" value="NEUROLIGIN"/>
    <property type="match status" value="1"/>
</dbReference>
<dbReference type="InterPro" id="IPR002018">
    <property type="entry name" value="CarbesteraseB"/>
</dbReference>
<evidence type="ECO:0000256" key="2">
    <source>
        <dbReference type="ARBA" id="ARBA00023180"/>
    </source>
</evidence>
<dbReference type="EMBL" id="JAPWTK010000058">
    <property type="protein sequence ID" value="KAJ8953265.1"/>
    <property type="molecule type" value="Genomic_DNA"/>
</dbReference>
<dbReference type="Pfam" id="PF00135">
    <property type="entry name" value="COesterase"/>
    <property type="match status" value="1"/>
</dbReference>
<dbReference type="Gene3D" id="3.40.50.1820">
    <property type="entry name" value="alpha/beta hydrolase"/>
    <property type="match status" value="1"/>
</dbReference>
<sequence length="403" mass="45596">SRPQSEFATIIWFHPGDFVTGTPTIWNPHTLVYRHRVIVVTVAWRLNVLGFFTTMDSAAPGNYGLMDQQAAMLWVKKNIGLFGGNPDNICLMGYGAGATSIGLHMTNPISRGLFNKAIAMSGNYLSPSVARLPKDYKEHIDAIIPEHCEKTPSSKLVECLRNTKASWLVDQAANIDWSPLLDAGLGNTSFLQDLPINSFERGEYSQIPLLTGYTHMEKVLEIDGLSNVTDFSSAKLRELLEKKVAAATYLQASYLTKENSTYVYRFHIKLSTKAARGILPEWITVPHLYDLIYVWGVPYWENTGIDWDIRDRKFSDTVMSLWTTFAKSSDPSENNIYPIEWAPFNEDNPGIMIIDDTFNMNNSNNVSYKAFDFWNHYYPKVKEMAVKCCELTASGNSLRNNWP</sequence>
<proteinExistence type="inferred from homology"/>
<reference evidence="4" key="1">
    <citation type="journal article" date="2023" name="Insect Mol. Biol.">
        <title>Genome sequencing provides insights into the evolution of gene families encoding plant cell wall-degrading enzymes in longhorned beetles.</title>
        <authorList>
            <person name="Shin N.R."/>
            <person name="Okamura Y."/>
            <person name="Kirsch R."/>
            <person name="Pauchet Y."/>
        </authorList>
    </citation>
    <scope>NUCLEOTIDE SEQUENCE</scope>
    <source>
        <strain evidence="4">AMC_N1</strain>
    </source>
</reference>
<organism evidence="4 5">
    <name type="scientific">Aromia moschata</name>
    <dbReference type="NCBI Taxonomy" id="1265417"/>
    <lineage>
        <taxon>Eukaryota</taxon>
        <taxon>Metazoa</taxon>
        <taxon>Ecdysozoa</taxon>
        <taxon>Arthropoda</taxon>
        <taxon>Hexapoda</taxon>
        <taxon>Insecta</taxon>
        <taxon>Pterygota</taxon>
        <taxon>Neoptera</taxon>
        <taxon>Endopterygota</taxon>
        <taxon>Coleoptera</taxon>
        <taxon>Polyphaga</taxon>
        <taxon>Cucujiformia</taxon>
        <taxon>Chrysomeloidea</taxon>
        <taxon>Cerambycidae</taxon>
        <taxon>Cerambycinae</taxon>
        <taxon>Callichromatini</taxon>
        <taxon>Aromia</taxon>
    </lineage>
</organism>
<dbReference type="InterPro" id="IPR029058">
    <property type="entry name" value="AB_hydrolase_fold"/>
</dbReference>
<feature type="non-terminal residue" evidence="4">
    <location>
        <position position="1"/>
    </location>
</feature>
<evidence type="ECO:0000259" key="3">
    <source>
        <dbReference type="Pfam" id="PF00135"/>
    </source>
</evidence>
<dbReference type="SUPFAM" id="SSF53474">
    <property type="entry name" value="alpha/beta-Hydrolases"/>
    <property type="match status" value="1"/>
</dbReference>
<dbReference type="InterPro" id="IPR051093">
    <property type="entry name" value="Neuroligin/BSAL"/>
</dbReference>
<evidence type="ECO:0000313" key="4">
    <source>
        <dbReference type="EMBL" id="KAJ8953265.1"/>
    </source>
</evidence>
<evidence type="ECO:0000256" key="1">
    <source>
        <dbReference type="ARBA" id="ARBA00005964"/>
    </source>
</evidence>
<keyword evidence="2" id="KW-0325">Glycoprotein</keyword>
<comment type="caution">
    <text evidence="4">The sequence shown here is derived from an EMBL/GenBank/DDBJ whole genome shotgun (WGS) entry which is preliminary data.</text>
</comment>
<dbReference type="AlphaFoldDB" id="A0AAV8YN84"/>
<accession>A0AAV8YN84</accession>
<feature type="domain" description="Carboxylesterase type B" evidence="3">
    <location>
        <begin position="4"/>
        <end position="251"/>
    </location>
</feature>
<keyword evidence="5" id="KW-1185">Reference proteome</keyword>
<evidence type="ECO:0000313" key="5">
    <source>
        <dbReference type="Proteomes" id="UP001162162"/>
    </source>
</evidence>
<dbReference type="Proteomes" id="UP001162162">
    <property type="component" value="Unassembled WGS sequence"/>
</dbReference>